<proteinExistence type="predicted"/>
<evidence type="ECO:0000313" key="1">
    <source>
        <dbReference type="EMBL" id="SVE64561.1"/>
    </source>
</evidence>
<gene>
    <name evidence="1" type="ORF">METZ01_LOCUS517415</name>
</gene>
<dbReference type="AlphaFoldDB" id="A0A383F6H0"/>
<reference evidence="1" key="1">
    <citation type="submission" date="2018-05" db="EMBL/GenBank/DDBJ databases">
        <authorList>
            <person name="Lanie J.A."/>
            <person name="Ng W.-L."/>
            <person name="Kazmierczak K.M."/>
            <person name="Andrzejewski T.M."/>
            <person name="Davidsen T.M."/>
            <person name="Wayne K.J."/>
            <person name="Tettelin H."/>
            <person name="Glass J.I."/>
            <person name="Rusch D."/>
            <person name="Podicherti R."/>
            <person name="Tsui H.-C.T."/>
            <person name="Winkler M.E."/>
        </authorList>
    </citation>
    <scope>NUCLEOTIDE SEQUENCE</scope>
</reference>
<dbReference type="EMBL" id="UINC01231843">
    <property type="protein sequence ID" value="SVE64561.1"/>
    <property type="molecule type" value="Genomic_DNA"/>
</dbReference>
<name>A0A383F6H0_9ZZZZ</name>
<accession>A0A383F6H0</accession>
<organism evidence="1">
    <name type="scientific">marine metagenome</name>
    <dbReference type="NCBI Taxonomy" id="408172"/>
    <lineage>
        <taxon>unclassified sequences</taxon>
        <taxon>metagenomes</taxon>
        <taxon>ecological metagenomes</taxon>
    </lineage>
</organism>
<sequence length="23" mass="2728">MKELITMLLMWIGQSTMYNVDIP</sequence>
<feature type="non-terminal residue" evidence="1">
    <location>
        <position position="23"/>
    </location>
</feature>
<protein>
    <submittedName>
        <fullName evidence="1">Uncharacterized protein</fullName>
    </submittedName>
</protein>